<name>A0ABW4BKX8_9LACO</name>
<evidence type="ECO:0000256" key="2">
    <source>
        <dbReference type="ARBA" id="ARBA00022692"/>
    </source>
</evidence>
<feature type="transmembrane region" description="Helical" evidence="5">
    <location>
        <begin position="9"/>
        <end position="30"/>
    </location>
</feature>
<comment type="subcellular location">
    <subcellularLocation>
        <location evidence="1">Membrane</location>
        <topology evidence="1">Multi-pass membrane protein</topology>
    </subcellularLocation>
</comment>
<gene>
    <name evidence="6" type="ORF">ACFQ4R_00400</name>
</gene>
<keyword evidence="4 5" id="KW-0472">Membrane</keyword>
<reference evidence="7" key="1">
    <citation type="journal article" date="2019" name="Int. J. Syst. Evol. Microbiol.">
        <title>The Global Catalogue of Microorganisms (GCM) 10K type strain sequencing project: providing services to taxonomists for standard genome sequencing and annotation.</title>
        <authorList>
            <consortium name="The Broad Institute Genomics Platform"/>
            <consortium name="The Broad Institute Genome Sequencing Center for Infectious Disease"/>
            <person name="Wu L."/>
            <person name="Ma J."/>
        </authorList>
    </citation>
    <scope>NUCLEOTIDE SEQUENCE [LARGE SCALE GENOMIC DNA]</scope>
    <source>
        <strain evidence="7">CCM 8937</strain>
    </source>
</reference>
<dbReference type="InterPro" id="IPR001807">
    <property type="entry name" value="ClC"/>
</dbReference>
<feature type="transmembrane region" description="Helical" evidence="5">
    <location>
        <begin position="324"/>
        <end position="341"/>
    </location>
</feature>
<dbReference type="InterPro" id="IPR014743">
    <property type="entry name" value="Cl-channel_core"/>
</dbReference>
<feature type="transmembrane region" description="Helical" evidence="5">
    <location>
        <begin position="348"/>
        <end position="365"/>
    </location>
</feature>
<evidence type="ECO:0000313" key="6">
    <source>
        <dbReference type="EMBL" id="MFD1410092.1"/>
    </source>
</evidence>
<evidence type="ECO:0000256" key="5">
    <source>
        <dbReference type="SAM" id="Phobius"/>
    </source>
</evidence>
<feature type="transmembrane region" description="Helical" evidence="5">
    <location>
        <begin position="50"/>
        <end position="67"/>
    </location>
</feature>
<evidence type="ECO:0000256" key="1">
    <source>
        <dbReference type="ARBA" id="ARBA00004141"/>
    </source>
</evidence>
<dbReference type="Proteomes" id="UP001597191">
    <property type="component" value="Unassembled WGS sequence"/>
</dbReference>
<feature type="transmembrane region" description="Helical" evidence="5">
    <location>
        <begin position="221"/>
        <end position="238"/>
    </location>
</feature>
<feature type="transmembrane region" description="Helical" evidence="5">
    <location>
        <begin position="100"/>
        <end position="129"/>
    </location>
</feature>
<sequence length="405" mass="45921">MTFRRNSQLIISGLIFSSLIALISFLFLIIEEQLTQLIWQRLPQALGHNFIYELLICLVGGLLVGQLHQTWGDLPQTTQTTMMAFKQDQTVNYQNIWQHLLAATVILIFGAGVGPEAALLSAVIALSVWQADKLRYQYFHQQAFSQVGFFKSWLMRLHPTKYRQTYNRDLAQQANQKTAKELLYTLLLINGLTTFIILMCLTKQPTFITKMGLSQWRWQELWLIIPAIMFGLLFGWLYRHFSDFLQRLSNRYATNVRIKALLGAGVIFVFASVLPRLLFSGQSFLSLVPQFSSQQSASTLFLAAILKLLFLQLCLKTGWIGGDIFPITFAAILLGFGWAHLLPGFDSLLIVAMVAASVATSILRSPIFPSIFIALFFPANLAPVFLIIILIFVILQKLTAKRHQR</sequence>
<dbReference type="Pfam" id="PF00654">
    <property type="entry name" value="Voltage_CLC"/>
    <property type="match status" value="1"/>
</dbReference>
<accession>A0ABW4BKX8</accession>
<feature type="transmembrane region" description="Helical" evidence="5">
    <location>
        <begin position="258"/>
        <end position="279"/>
    </location>
</feature>
<comment type="caution">
    <text evidence="6">The sequence shown here is derived from an EMBL/GenBank/DDBJ whole genome shotgun (WGS) entry which is preliminary data.</text>
</comment>
<keyword evidence="7" id="KW-1185">Reference proteome</keyword>
<organism evidence="6 7">
    <name type="scientific">Lapidilactobacillus gannanensis</name>
    <dbReference type="NCBI Taxonomy" id="2486002"/>
    <lineage>
        <taxon>Bacteria</taxon>
        <taxon>Bacillati</taxon>
        <taxon>Bacillota</taxon>
        <taxon>Bacilli</taxon>
        <taxon>Lactobacillales</taxon>
        <taxon>Lactobacillaceae</taxon>
        <taxon>Lapidilactobacillus</taxon>
    </lineage>
</organism>
<keyword evidence="3 5" id="KW-1133">Transmembrane helix</keyword>
<dbReference type="RefSeq" id="WP_125648432.1">
    <property type="nucleotide sequence ID" value="NZ_JBHTOH010000006.1"/>
</dbReference>
<dbReference type="SUPFAM" id="SSF81340">
    <property type="entry name" value="Clc chloride channel"/>
    <property type="match status" value="2"/>
</dbReference>
<dbReference type="Gene3D" id="1.10.3080.10">
    <property type="entry name" value="Clc chloride channel"/>
    <property type="match status" value="1"/>
</dbReference>
<feature type="transmembrane region" description="Helical" evidence="5">
    <location>
        <begin position="371"/>
        <end position="395"/>
    </location>
</feature>
<proteinExistence type="predicted"/>
<evidence type="ECO:0000313" key="7">
    <source>
        <dbReference type="Proteomes" id="UP001597191"/>
    </source>
</evidence>
<protein>
    <submittedName>
        <fullName evidence="6">Chloride channel protein</fullName>
    </submittedName>
</protein>
<dbReference type="EMBL" id="JBHTOH010000006">
    <property type="protein sequence ID" value="MFD1410092.1"/>
    <property type="molecule type" value="Genomic_DNA"/>
</dbReference>
<evidence type="ECO:0000256" key="3">
    <source>
        <dbReference type="ARBA" id="ARBA00022989"/>
    </source>
</evidence>
<keyword evidence="2 5" id="KW-0812">Transmembrane</keyword>
<feature type="transmembrane region" description="Helical" evidence="5">
    <location>
        <begin position="182"/>
        <end position="201"/>
    </location>
</feature>
<evidence type="ECO:0000256" key="4">
    <source>
        <dbReference type="ARBA" id="ARBA00023136"/>
    </source>
</evidence>